<gene>
    <name evidence="2" type="ORF">SAMN04515673_101493</name>
</gene>
<organism evidence="2 3">
    <name type="scientific">Poseidonocella sedimentorum</name>
    <dbReference type="NCBI Taxonomy" id="871652"/>
    <lineage>
        <taxon>Bacteria</taxon>
        <taxon>Pseudomonadati</taxon>
        <taxon>Pseudomonadota</taxon>
        <taxon>Alphaproteobacteria</taxon>
        <taxon>Rhodobacterales</taxon>
        <taxon>Roseobacteraceae</taxon>
        <taxon>Poseidonocella</taxon>
    </lineage>
</organism>
<evidence type="ECO:0000313" key="2">
    <source>
        <dbReference type="EMBL" id="SFQ97557.1"/>
    </source>
</evidence>
<dbReference type="InterPro" id="IPR013217">
    <property type="entry name" value="Methyltransf_12"/>
</dbReference>
<dbReference type="PANTHER" id="PTHR43861">
    <property type="entry name" value="TRANS-ACONITATE 2-METHYLTRANSFERASE-RELATED"/>
    <property type="match status" value="1"/>
</dbReference>
<keyword evidence="3" id="KW-1185">Reference proteome</keyword>
<name>A0A1I6CWV2_9RHOB</name>
<dbReference type="STRING" id="871652.SAMN04515673_101493"/>
<dbReference type="GO" id="GO:0032259">
    <property type="term" value="P:methylation"/>
    <property type="evidence" value="ECO:0007669"/>
    <property type="project" value="UniProtKB-KW"/>
</dbReference>
<dbReference type="GO" id="GO:0008168">
    <property type="term" value="F:methyltransferase activity"/>
    <property type="evidence" value="ECO:0007669"/>
    <property type="project" value="UniProtKB-KW"/>
</dbReference>
<dbReference type="Pfam" id="PF08242">
    <property type="entry name" value="Methyltransf_12"/>
    <property type="match status" value="1"/>
</dbReference>
<sequence length="222" mass="24314">MSSKANHFTANGYRARVERQVPGLNDLHRIVGLLLAETMAESGSVLALGAGGGMELQALREHHPGWTFAAVDPSADMIAQATETLGGDLDRISFTHGYIDDAPAGPFDGATCLLVLHFLEREERLRTLRELRRRLRTGAPLVVVHHSFPTGDEDRWLDRYADFQIARGADAARTRAGIASMKDKLPALSPSEDEALLQRAGFERVALFYAALTFKGWISFAA</sequence>
<accession>A0A1I6CWV2</accession>
<keyword evidence="2" id="KW-0808">Transferase</keyword>
<evidence type="ECO:0000259" key="1">
    <source>
        <dbReference type="Pfam" id="PF08242"/>
    </source>
</evidence>
<dbReference type="RefSeq" id="WP_092076229.1">
    <property type="nucleotide sequence ID" value="NZ_FOYI01000001.1"/>
</dbReference>
<dbReference type="InterPro" id="IPR029063">
    <property type="entry name" value="SAM-dependent_MTases_sf"/>
</dbReference>
<dbReference type="AlphaFoldDB" id="A0A1I6CWV2"/>
<evidence type="ECO:0000313" key="3">
    <source>
        <dbReference type="Proteomes" id="UP000199302"/>
    </source>
</evidence>
<dbReference type="Proteomes" id="UP000199302">
    <property type="component" value="Unassembled WGS sequence"/>
</dbReference>
<dbReference type="OrthoDB" id="213472at2"/>
<dbReference type="EMBL" id="FOYI01000001">
    <property type="protein sequence ID" value="SFQ97557.1"/>
    <property type="molecule type" value="Genomic_DNA"/>
</dbReference>
<reference evidence="2 3" key="1">
    <citation type="submission" date="2016-10" db="EMBL/GenBank/DDBJ databases">
        <authorList>
            <person name="de Groot N.N."/>
        </authorList>
    </citation>
    <scope>NUCLEOTIDE SEQUENCE [LARGE SCALE GENOMIC DNA]</scope>
    <source>
        <strain evidence="3">KMM 9023,NRIC 0796,JCM 17311,KCTC 23692</strain>
    </source>
</reference>
<keyword evidence="2" id="KW-0489">Methyltransferase</keyword>
<dbReference type="SUPFAM" id="SSF53335">
    <property type="entry name" value="S-adenosyl-L-methionine-dependent methyltransferases"/>
    <property type="match status" value="1"/>
</dbReference>
<proteinExistence type="predicted"/>
<protein>
    <submittedName>
        <fullName evidence="2">tRNA (Cmo5U34)-methyltransferase</fullName>
    </submittedName>
</protein>
<dbReference type="Gene3D" id="3.40.50.150">
    <property type="entry name" value="Vaccinia Virus protein VP39"/>
    <property type="match status" value="1"/>
</dbReference>
<feature type="domain" description="Methyltransferase type 12" evidence="1">
    <location>
        <begin position="46"/>
        <end position="140"/>
    </location>
</feature>